<evidence type="ECO:0000313" key="2">
    <source>
        <dbReference type="Proteomes" id="UP000005239"/>
    </source>
</evidence>
<keyword evidence="2" id="KW-1185">Reference proteome</keyword>
<reference evidence="2" key="1">
    <citation type="journal article" date="2008" name="Nat. Genet.">
        <title>The Pristionchus pacificus genome provides a unique perspective on nematode lifestyle and parasitism.</title>
        <authorList>
            <person name="Dieterich C."/>
            <person name="Clifton S.W."/>
            <person name="Schuster L.N."/>
            <person name="Chinwalla A."/>
            <person name="Delehaunty K."/>
            <person name="Dinkelacker I."/>
            <person name="Fulton L."/>
            <person name="Fulton R."/>
            <person name="Godfrey J."/>
            <person name="Minx P."/>
            <person name="Mitreva M."/>
            <person name="Roeseler W."/>
            <person name="Tian H."/>
            <person name="Witte H."/>
            <person name="Yang S.P."/>
            <person name="Wilson R.K."/>
            <person name="Sommer R.J."/>
        </authorList>
    </citation>
    <scope>NUCLEOTIDE SEQUENCE [LARGE SCALE GENOMIC DNA]</scope>
    <source>
        <strain evidence="2">PS312</strain>
    </source>
</reference>
<sequence length="104" mass="12440">MSDFPVRLVLEEKEARNRIKYKVAWENSWVDEDKVKPSVDRLKNLKILGITNDSDEKKITQAKFVIENLGVKNKENQQETWTYQKLREKAPELLLDFYEQQLEK</sequence>
<accession>A0A454XV11</accession>
<proteinExistence type="predicted"/>
<accession>A0A8R1Z297</accession>
<dbReference type="Proteomes" id="UP000005239">
    <property type="component" value="Unassembled WGS sequence"/>
</dbReference>
<gene>
    <name evidence="1" type="primary">WBGene00280569</name>
</gene>
<protein>
    <submittedName>
        <fullName evidence="1">Uncharacterized protein</fullName>
    </submittedName>
</protein>
<dbReference type="EnsemblMetazoa" id="PPA42200.1">
    <property type="protein sequence ID" value="PPA42200.1"/>
    <property type="gene ID" value="WBGene00280569"/>
</dbReference>
<dbReference type="AlphaFoldDB" id="A0A454XV11"/>
<evidence type="ECO:0000313" key="1">
    <source>
        <dbReference type="EnsemblMetazoa" id="PPA42200.1"/>
    </source>
</evidence>
<reference evidence="1" key="2">
    <citation type="submission" date="2022-06" db="UniProtKB">
        <authorList>
            <consortium name="EnsemblMetazoa"/>
        </authorList>
    </citation>
    <scope>IDENTIFICATION</scope>
    <source>
        <strain evidence="1">PS312</strain>
    </source>
</reference>
<organism evidence="1 2">
    <name type="scientific">Pristionchus pacificus</name>
    <name type="common">Parasitic nematode worm</name>
    <dbReference type="NCBI Taxonomy" id="54126"/>
    <lineage>
        <taxon>Eukaryota</taxon>
        <taxon>Metazoa</taxon>
        <taxon>Ecdysozoa</taxon>
        <taxon>Nematoda</taxon>
        <taxon>Chromadorea</taxon>
        <taxon>Rhabditida</taxon>
        <taxon>Rhabditina</taxon>
        <taxon>Diplogasteromorpha</taxon>
        <taxon>Diplogasteroidea</taxon>
        <taxon>Neodiplogasteridae</taxon>
        <taxon>Pristionchus</taxon>
    </lineage>
</organism>
<name>A0A454XV11_PRIPA</name>